<dbReference type="EMBL" id="JAQGLA010000063">
    <property type="protein sequence ID" value="MDA3629263.1"/>
    <property type="molecule type" value="Genomic_DNA"/>
</dbReference>
<evidence type="ECO:0000313" key="2">
    <source>
        <dbReference type="EMBL" id="MDA3629263.1"/>
    </source>
</evidence>
<keyword evidence="3" id="KW-1185">Reference proteome</keyword>
<dbReference type="Proteomes" id="UP001210380">
    <property type="component" value="Unassembled WGS sequence"/>
</dbReference>
<dbReference type="InterPro" id="IPR024520">
    <property type="entry name" value="DUF3558"/>
</dbReference>
<protein>
    <submittedName>
        <fullName evidence="2">DUF3558 family protein</fullName>
    </submittedName>
</protein>
<proteinExistence type="predicted"/>
<reference evidence="2 3" key="1">
    <citation type="submission" date="2022-11" db="EMBL/GenBank/DDBJ databases">
        <title>Draft genome sequence of Saccharopolyspora sp. WRP15-2 isolated from rhizosphere soils of wild rice in Thailand.</title>
        <authorList>
            <person name="Duangmal K."/>
            <person name="Kammanee S."/>
            <person name="Muangham S."/>
        </authorList>
    </citation>
    <scope>NUCLEOTIDE SEQUENCE [LARGE SCALE GENOMIC DNA]</scope>
    <source>
        <strain evidence="2 3">WRP15-2</strain>
    </source>
</reference>
<accession>A0ABT4V5N3</accession>
<feature type="signal peptide" evidence="1">
    <location>
        <begin position="1"/>
        <end position="17"/>
    </location>
</feature>
<comment type="caution">
    <text evidence="2">The sequence shown here is derived from an EMBL/GenBank/DDBJ whole genome shotgun (WGS) entry which is preliminary data.</text>
</comment>
<dbReference type="Pfam" id="PF12079">
    <property type="entry name" value="DUF3558"/>
    <property type="match status" value="1"/>
</dbReference>
<name>A0ABT4V5N3_9PSEU</name>
<sequence length="175" mass="17989">MNVLSRAVFAACASAVALTVAGCGGPTQGGDPASEAQSQKGLAAVDPCELLAPEQLKSFGFNGPGEPTSIVPSQPGCAFKGEPFSITVFKNEEETVESLGRQEGTWAKFDRLEVDGRPAASGISSGSTRARICSAMFNAGGGVIILTVQEFRDQGLDECAEGLKVAEAVAPKLPK</sequence>
<evidence type="ECO:0000313" key="3">
    <source>
        <dbReference type="Proteomes" id="UP001210380"/>
    </source>
</evidence>
<keyword evidence="1" id="KW-0732">Signal</keyword>
<evidence type="ECO:0000256" key="1">
    <source>
        <dbReference type="SAM" id="SignalP"/>
    </source>
</evidence>
<gene>
    <name evidence="2" type="ORF">OU415_27795</name>
</gene>
<dbReference type="PROSITE" id="PS51257">
    <property type="entry name" value="PROKAR_LIPOPROTEIN"/>
    <property type="match status" value="1"/>
</dbReference>
<dbReference type="RefSeq" id="WP_270952258.1">
    <property type="nucleotide sequence ID" value="NZ_JAQGLA010000063.1"/>
</dbReference>
<feature type="chain" id="PRO_5047176607" evidence="1">
    <location>
        <begin position="18"/>
        <end position="175"/>
    </location>
</feature>
<organism evidence="2 3">
    <name type="scientific">Saccharopolyspora oryzae</name>
    <dbReference type="NCBI Taxonomy" id="2997343"/>
    <lineage>
        <taxon>Bacteria</taxon>
        <taxon>Bacillati</taxon>
        <taxon>Actinomycetota</taxon>
        <taxon>Actinomycetes</taxon>
        <taxon>Pseudonocardiales</taxon>
        <taxon>Pseudonocardiaceae</taxon>
        <taxon>Saccharopolyspora</taxon>
    </lineage>
</organism>